<dbReference type="PANTHER" id="PTHR22946:SF9">
    <property type="entry name" value="POLYKETIDE TRANSFERASE AF380"/>
    <property type="match status" value="1"/>
</dbReference>
<evidence type="ECO:0000256" key="2">
    <source>
        <dbReference type="SAM" id="SignalP"/>
    </source>
</evidence>
<sequence>MTRLFAVLTVLFATWPSVGADPVGPWDVKALKAAEVKPEWGKDAGRVKEVFYPGEPLKGKATRVFAYYARPATGAGPFPAVLLVHGGGGKAFPAWAEHWAARGYCALAMDLSGNGPNGPLADGGPDQSDDTKFRDFDDKTVRDMWTYHAVAAVLRGHNLLRRLPEVDKENVAVTGISWGGYLTCIVAGVDDRLKAAVPVYGCGFLHENSVWKESRFDKVGAARRQRWVGAFDPSKYLPNVTCPILFLNGTNDFAYPLDSYQKCYELVKGPRAVSVRVRLPHGHIWTFGEVDAFIDSHLKKGAPLPEIGAMTRTGDTASAKVNSTVKLKAGQLHYAIADGPWQKREWKSLPAEIKDGVVSAKLPADRPLVYELAVTDDRGLEVSAPHAVLGADPPPAKKR</sequence>
<dbReference type="Proteomes" id="UP000503447">
    <property type="component" value="Chromosome"/>
</dbReference>
<reference evidence="5" key="1">
    <citation type="submission" date="2020-05" db="EMBL/GenBank/DDBJ databases">
        <title>Frigoriglobus tundricola gen. nov., sp. nov., a psychrotolerant cellulolytic planctomycete of the family Gemmataceae with two divergent copies of 16S rRNA gene.</title>
        <authorList>
            <person name="Kulichevskaya I.S."/>
            <person name="Ivanova A.A."/>
            <person name="Naumoff D.G."/>
            <person name="Beletsky A.V."/>
            <person name="Rijpstra W.I.C."/>
            <person name="Sinninghe Damste J.S."/>
            <person name="Mardanov A.V."/>
            <person name="Ravin N.V."/>
            <person name="Dedysh S.N."/>
        </authorList>
    </citation>
    <scope>NUCLEOTIDE SEQUENCE [LARGE SCALE GENOMIC DNA]</scope>
    <source>
        <strain evidence="5">PL17</strain>
    </source>
</reference>
<organism evidence="4 5">
    <name type="scientific">Frigoriglobus tundricola</name>
    <dbReference type="NCBI Taxonomy" id="2774151"/>
    <lineage>
        <taxon>Bacteria</taxon>
        <taxon>Pseudomonadati</taxon>
        <taxon>Planctomycetota</taxon>
        <taxon>Planctomycetia</taxon>
        <taxon>Gemmatales</taxon>
        <taxon>Gemmataceae</taxon>
        <taxon>Frigoriglobus</taxon>
    </lineage>
</organism>
<feature type="chain" id="PRO_5027035978" description="Acetyl xylan esterase domain-containing protein" evidence="2">
    <location>
        <begin position="20"/>
        <end position="399"/>
    </location>
</feature>
<name>A0A6M5YV14_9BACT</name>
<evidence type="ECO:0000256" key="1">
    <source>
        <dbReference type="ARBA" id="ARBA00022801"/>
    </source>
</evidence>
<dbReference type="PANTHER" id="PTHR22946">
    <property type="entry name" value="DIENELACTONE HYDROLASE DOMAIN-CONTAINING PROTEIN-RELATED"/>
    <property type="match status" value="1"/>
</dbReference>
<dbReference type="InterPro" id="IPR008391">
    <property type="entry name" value="AXE1_dom"/>
</dbReference>
<keyword evidence="1" id="KW-0378">Hydrolase</keyword>
<dbReference type="Pfam" id="PF10142">
    <property type="entry name" value="PhoPQ_related"/>
    <property type="match status" value="1"/>
</dbReference>
<feature type="signal peptide" evidence="2">
    <location>
        <begin position="1"/>
        <end position="19"/>
    </location>
</feature>
<dbReference type="InterPro" id="IPR009199">
    <property type="entry name" value="PhoPQ-act_pathogen-rel_PqaA"/>
</dbReference>
<protein>
    <recommendedName>
        <fullName evidence="3">Acetyl xylan esterase domain-containing protein</fullName>
    </recommendedName>
</protein>
<evidence type="ECO:0000313" key="5">
    <source>
        <dbReference type="Proteomes" id="UP000503447"/>
    </source>
</evidence>
<dbReference type="GO" id="GO:0052689">
    <property type="term" value="F:carboxylic ester hydrolase activity"/>
    <property type="evidence" value="ECO:0007669"/>
    <property type="project" value="UniProtKB-ARBA"/>
</dbReference>
<dbReference type="AlphaFoldDB" id="A0A6M5YV14"/>
<evidence type="ECO:0000259" key="3">
    <source>
        <dbReference type="Pfam" id="PF05448"/>
    </source>
</evidence>
<feature type="domain" description="Acetyl xylan esterase" evidence="3">
    <location>
        <begin position="60"/>
        <end position="200"/>
    </location>
</feature>
<dbReference type="InterPro" id="IPR029058">
    <property type="entry name" value="AB_hydrolase_fold"/>
</dbReference>
<evidence type="ECO:0000313" key="4">
    <source>
        <dbReference type="EMBL" id="QJW97101.1"/>
    </source>
</evidence>
<dbReference type="InterPro" id="IPR050261">
    <property type="entry name" value="FrsA_esterase"/>
</dbReference>
<keyword evidence="5" id="KW-1185">Reference proteome</keyword>
<accession>A0A6M5YV14</accession>
<dbReference type="EMBL" id="CP053452">
    <property type="protein sequence ID" value="QJW97101.1"/>
    <property type="molecule type" value="Genomic_DNA"/>
</dbReference>
<keyword evidence="2" id="KW-0732">Signal</keyword>
<dbReference type="SUPFAM" id="SSF53474">
    <property type="entry name" value="alpha/beta-Hydrolases"/>
    <property type="match status" value="1"/>
</dbReference>
<proteinExistence type="predicted"/>
<dbReference type="RefSeq" id="WP_171472548.1">
    <property type="nucleotide sequence ID" value="NZ_CP053452.2"/>
</dbReference>
<dbReference type="Pfam" id="PF05448">
    <property type="entry name" value="AXE1"/>
    <property type="match status" value="1"/>
</dbReference>
<dbReference type="Gene3D" id="3.40.50.1820">
    <property type="entry name" value="alpha/beta hydrolase"/>
    <property type="match status" value="1"/>
</dbReference>
<gene>
    <name evidence="4" type="ORF">FTUN_4666</name>
</gene>
<dbReference type="KEGG" id="ftj:FTUN_4666"/>